<feature type="compositionally biased region" description="Low complexity" evidence="4">
    <location>
        <begin position="1006"/>
        <end position="1017"/>
    </location>
</feature>
<evidence type="ECO:0000313" key="6">
    <source>
        <dbReference type="EMBL" id="KAK0507199.1"/>
    </source>
</evidence>
<organism evidence="6 7">
    <name type="scientific">Cladonia borealis</name>
    <dbReference type="NCBI Taxonomy" id="184061"/>
    <lineage>
        <taxon>Eukaryota</taxon>
        <taxon>Fungi</taxon>
        <taxon>Dikarya</taxon>
        <taxon>Ascomycota</taxon>
        <taxon>Pezizomycotina</taxon>
        <taxon>Lecanoromycetes</taxon>
        <taxon>OSLEUM clade</taxon>
        <taxon>Lecanoromycetidae</taxon>
        <taxon>Lecanorales</taxon>
        <taxon>Lecanorineae</taxon>
        <taxon>Cladoniaceae</taxon>
        <taxon>Cladonia</taxon>
    </lineage>
</organism>
<feature type="repeat" description="WD" evidence="3">
    <location>
        <begin position="115"/>
        <end position="150"/>
    </location>
</feature>
<dbReference type="PROSITE" id="PS50294">
    <property type="entry name" value="WD_REPEATS_REGION"/>
    <property type="match status" value="1"/>
</dbReference>
<feature type="domain" description="WDR59/RTC1-like RING zinc finger" evidence="5">
    <location>
        <begin position="1282"/>
        <end position="1338"/>
    </location>
</feature>
<dbReference type="InterPro" id="IPR015943">
    <property type="entry name" value="WD40/YVTN_repeat-like_dom_sf"/>
</dbReference>
<dbReference type="SMART" id="SM00320">
    <property type="entry name" value="WD40"/>
    <property type="match status" value="6"/>
</dbReference>
<feature type="repeat" description="WD" evidence="3">
    <location>
        <begin position="202"/>
        <end position="244"/>
    </location>
</feature>
<dbReference type="GO" id="GO:0035591">
    <property type="term" value="F:signaling adaptor activity"/>
    <property type="evidence" value="ECO:0007669"/>
    <property type="project" value="TreeGrafter"/>
</dbReference>
<dbReference type="GO" id="GO:0035859">
    <property type="term" value="C:Seh1-associated complex"/>
    <property type="evidence" value="ECO:0007669"/>
    <property type="project" value="TreeGrafter"/>
</dbReference>
<dbReference type="PANTHER" id="PTHR46170:SF1">
    <property type="entry name" value="GATOR COMPLEX PROTEIN WDR59"/>
    <property type="match status" value="1"/>
</dbReference>
<dbReference type="Gene3D" id="2.130.10.10">
    <property type="entry name" value="YVTN repeat-like/Quinoprotein amine dehydrogenase"/>
    <property type="match status" value="1"/>
</dbReference>
<evidence type="ECO:0000256" key="1">
    <source>
        <dbReference type="ARBA" id="ARBA00022574"/>
    </source>
</evidence>
<dbReference type="Proteomes" id="UP001166286">
    <property type="component" value="Unassembled WGS sequence"/>
</dbReference>
<dbReference type="InterPro" id="IPR001680">
    <property type="entry name" value="WD40_rpt"/>
</dbReference>
<sequence length="1413" mass="156321">MTTMEQTSGLYSAYDSPTFGKDGSFTLDKPVGSASISPCGRDVVLASRQGLHIIDLDSPWSPPRHLPHHTPWEVADVQWSPFPARDYWVVSTSNQKALVWNLAMVNAKSSVEHVLHAHSRAITDINFSAHHPDILATCAVDSFIHCWDLRHPARPAMTFCDWFAGATQVKWNRQDSHILASSHDKFLRIWDDRKGAFPLRSIEGHATKIYGIDWNRTETDKLVTCSLDKTIKFWNTNKETSEPDCVLHTPFPVWRARHTPFGFGLLAMPQREDYDLHLYDRRGNQCEDRECSTPAVHKFGGHVDHVKEFLWRPRGNVTSNVDDREFQLVSWGTDRTLRLHQVEEDVLGAVGYEKGVKRNFNVTRQNSVYKTFRDTPSFATGQPDDHDRLNGSHSISTRSALSIGMNKPAIPFIGGYGNGGFMRPAGGLKSPSQKETDPIAWMRGVKIGKRETSPDLHQSVSSIVSPSLRVDPSWDVFESLGEEITHVGEKFRKVKFDTIDIQRRFVVVSLSGPWGPGNDATYLQSRIDFPSTYPESASPSFSFEKTASLTDETLSKIYADIGLITASFISRQRSSLEATLRYLLGEQTLEESLLLLKKRESVDLDSTRDLDSSSSDDDDEIVGNYADLQANIMETSDPMIATSNAQYNVPLPKACGALWADNGRLVCFFPSKSDQESSLLEMSIRASDRSSRKGKTMFEGFGRLQNTSSRQKRHASTLETIESGDSDFEESSTSSESSSSSDGFGLPQHHFLPNMAWRGHVLETPPGVSLDDSQKSSGGSGLEKSSSSKGSMIISIHAFADLLPAKQGLAERYFIGKGSISSVQNARVARESGNPDLADVWSFVGLLLQDVVPLELIGSPRENDSIMIVARCAVSRLKAKDSAIDLSFDDLQEQTKPIKSASVKWGNHPFGRRWFVDSLFRYYEQSANIQMLAMLSCAFSEARRISSYPRALKKYSSSGNSATSLEALYHTSNRSSNYYPSEGIARAQLHSASSILTAQVDYQNISSGPHSSTSSTGAPISEFSAVGTTPPGYKPLRMSLDRRESQTTSLSTSPEQYRHTHRSNSNLSALAASFSRPFSFTTSAASSPPNMYSKKRSSPSGSYLGTQSSTISWSPAIFGKSATITEDPKSNLSLSVSEIEEDPSAPRKSAFKTKLKHQDRFQNDGYANVPLLDPSEEWRYKHYREAYAHLLYIWGMPIAQAEILSYNHVSTPDFAQPHLSAQQAAALLPMGDADLLNKPGEDTGDATLAFQNHCRSCSSLIPSKSSMRRCQTCSALYSPPVCLLCNTLIRGLSSPCLNCGHILHDSCRSLLLSLPQIPDDSFHEECVSGCGCVCAEHNTATVNVPDLTAKKSHEVSPAITVIGDVGLGFKGEEALERKDAEMGEWEDMAYESLARNLRPRKEVRARGSHIWTR</sequence>
<feature type="region of interest" description="Disordered" evidence="4">
    <location>
        <begin position="762"/>
        <end position="787"/>
    </location>
</feature>
<evidence type="ECO:0000313" key="7">
    <source>
        <dbReference type="Proteomes" id="UP001166286"/>
    </source>
</evidence>
<dbReference type="GO" id="GO:0005774">
    <property type="term" value="C:vacuolar membrane"/>
    <property type="evidence" value="ECO:0007669"/>
    <property type="project" value="TreeGrafter"/>
</dbReference>
<dbReference type="InterPro" id="IPR049566">
    <property type="entry name" value="WDR59_RTC1-like_RING_Znf"/>
</dbReference>
<dbReference type="PROSITE" id="PS50082">
    <property type="entry name" value="WD_REPEATS_2"/>
    <property type="match status" value="2"/>
</dbReference>
<evidence type="ECO:0000256" key="2">
    <source>
        <dbReference type="ARBA" id="ARBA00022737"/>
    </source>
</evidence>
<feature type="compositionally biased region" description="Polar residues" evidence="4">
    <location>
        <begin position="1046"/>
        <end position="1055"/>
    </location>
</feature>
<proteinExistence type="predicted"/>
<keyword evidence="1 3" id="KW-0853">WD repeat</keyword>
<dbReference type="EMBL" id="JAFEKC020000024">
    <property type="protein sequence ID" value="KAK0507199.1"/>
    <property type="molecule type" value="Genomic_DNA"/>
</dbReference>
<protein>
    <recommendedName>
        <fullName evidence="5">WDR59/RTC1-like RING zinc finger domain-containing protein</fullName>
    </recommendedName>
</protein>
<reference evidence="6" key="1">
    <citation type="submission" date="2023-03" db="EMBL/GenBank/DDBJ databases">
        <title>Complete genome of Cladonia borealis.</title>
        <authorList>
            <person name="Park H."/>
        </authorList>
    </citation>
    <scope>NUCLEOTIDE SEQUENCE</scope>
    <source>
        <strain evidence="6">ANT050790</strain>
    </source>
</reference>
<evidence type="ECO:0000256" key="3">
    <source>
        <dbReference type="PROSITE-ProRule" id="PRU00221"/>
    </source>
</evidence>
<dbReference type="InterPro" id="IPR036322">
    <property type="entry name" value="WD40_repeat_dom_sf"/>
</dbReference>
<dbReference type="SUPFAM" id="SSF50978">
    <property type="entry name" value="WD40 repeat-like"/>
    <property type="match status" value="1"/>
</dbReference>
<dbReference type="PANTHER" id="PTHR46170">
    <property type="entry name" value="GATOR COMPLEX PROTEIN WDR59"/>
    <property type="match status" value="1"/>
</dbReference>
<dbReference type="Pfam" id="PF17120">
    <property type="entry name" value="zf-RING_16"/>
    <property type="match status" value="1"/>
</dbReference>
<keyword evidence="7" id="KW-1185">Reference proteome</keyword>
<evidence type="ECO:0000259" key="5">
    <source>
        <dbReference type="Pfam" id="PF17120"/>
    </source>
</evidence>
<feature type="compositionally biased region" description="Polar residues" evidence="4">
    <location>
        <begin position="1098"/>
        <end position="1107"/>
    </location>
</feature>
<dbReference type="GO" id="GO:0034198">
    <property type="term" value="P:cellular response to amino acid starvation"/>
    <property type="evidence" value="ECO:0007669"/>
    <property type="project" value="TreeGrafter"/>
</dbReference>
<feature type="region of interest" description="Disordered" evidence="4">
    <location>
        <begin position="699"/>
        <end position="745"/>
    </location>
</feature>
<gene>
    <name evidence="6" type="ORF">JMJ35_010237</name>
</gene>
<feature type="region of interest" description="Disordered" evidence="4">
    <location>
        <begin position="1082"/>
        <end position="1107"/>
    </location>
</feature>
<evidence type="ECO:0000256" key="4">
    <source>
        <dbReference type="SAM" id="MobiDB-lite"/>
    </source>
</evidence>
<feature type="compositionally biased region" description="Low complexity" evidence="4">
    <location>
        <begin position="731"/>
        <end position="745"/>
    </location>
</feature>
<dbReference type="Pfam" id="PF00400">
    <property type="entry name" value="WD40"/>
    <property type="match status" value="3"/>
</dbReference>
<keyword evidence="2" id="KW-0677">Repeat</keyword>
<comment type="caution">
    <text evidence="6">The sequence shown here is derived from an EMBL/GenBank/DDBJ whole genome shotgun (WGS) entry which is preliminary data.</text>
</comment>
<dbReference type="InterPro" id="IPR049567">
    <property type="entry name" value="WDR59-like"/>
</dbReference>
<accession>A0AA39QSP8</accession>
<feature type="region of interest" description="Disordered" evidence="4">
    <location>
        <begin position="1006"/>
        <end position="1064"/>
    </location>
</feature>
<dbReference type="GO" id="GO:1904263">
    <property type="term" value="P:positive regulation of TORC1 signaling"/>
    <property type="evidence" value="ECO:0007669"/>
    <property type="project" value="TreeGrafter"/>
</dbReference>
<name>A0AA39QSP8_9LECA</name>